<proteinExistence type="predicted"/>
<evidence type="ECO:0008006" key="6">
    <source>
        <dbReference type="Google" id="ProtNLM"/>
    </source>
</evidence>
<keyword evidence="5" id="KW-1185">Reference proteome</keyword>
<dbReference type="AlphaFoldDB" id="A0A0F7SB15"/>
<evidence type="ECO:0000256" key="2">
    <source>
        <dbReference type="SAM" id="SignalP"/>
    </source>
</evidence>
<evidence type="ECO:0000313" key="4">
    <source>
        <dbReference type="EMBL" id="CDW98035.1"/>
    </source>
</evidence>
<accession>A0A0F7SB15</accession>
<keyword evidence="2" id="KW-0732">Signal</keyword>
<protein>
    <recommendedName>
        <fullName evidence="6">Effector family protein Eff1</fullName>
    </recommendedName>
</protein>
<dbReference type="EMBL" id="CCFA01002758">
    <property type="protein sequence ID" value="CDW98035.1"/>
    <property type="molecule type" value="Genomic_DNA"/>
</dbReference>
<reference evidence="5" key="1">
    <citation type="submission" date="2014-06" db="EMBL/GenBank/DDBJ databases">
        <authorList>
            <person name="Berkman P.J."/>
        </authorList>
    </citation>
    <scope>NUCLEOTIDE SEQUENCE [LARGE SCALE GENOMIC DNA]</scope>
</reference>
<dbReference type="OrthoDB" id="10619838at2759"/>
<evidence type="ECO:0000313" key="5">
    <source>
        <dbReference type="Proteomes" id="UP000242770"/>
    </source>
</evidence>
<organism evidence="4 5">
    <name type="scientific">Sporisorium scitamineum</name>
    <dbReference type="NCBI Taxonomy" id="49012"/>
    <lineage>
        <taxon>Eukaryota</taxon>
        <taxon>Fungi</taxon>
        <taxon>Dikarya</taxon>
        <taxon>Basidiomycota</taxon>
        <taxon>Ustilaginomycotina</taxon>
        <taxon>Ustilaginomycetes</taxon>
        <taxon>Ustilaginales</taxon>
        <taxon>Ustilaginaceae</taxon>
        <taxon>Sporisorium</taxon>
    </lineage>
</organism>
<name>A0A0F7SB15_9BASI</name>
<evidence type="ECO:0000256" key="1">
    <source>
        <dbReference type="SAM" id="MobiDB-lite"/>
    </source>
</evidence>
<reference evidence="3" key="2">
    <citation type="submission" date="2014-06" db="EMBL/GenBank/DDBJ databases">
        <authorList>
            <person name="Ju J."/>
            <person name="Zhang J."/>
        </authorList>
    </citation>
    <scope>NUCLEOTIDE SEQUENCE</scope>
    <source>
        <strain evidence="3">SscI8</strain>
    </source>
</reference>
<sequence>MKLLYLISFAALVGLSYQGFWEQLANLSQEEAVNFLTITNLQNTEGGTGAEMLSQHATSGHTGSSNNVYQHSLAPSSSNYHGPAVHGQAVPFMLGHRMIHLPADNQHLPYTPADVPLSTEQRQQQQQSVLGHRQPASAPAINALPVLTTDLLREIPPLTLQQRKDILQKAFDALKPPSQKMFVNLQPFADDALLERLVLEFTKSRAQLRSFGPGLVMQPRSKIAVPWGHEGKMNLNFRSKHQLFVLRYVSDLPSKESRSVFQFVGILELKQENAKAISHLQALKTSRFEPRAIGKDTFVNYRPITPLKV</sequence>
<evidence type="ECO:0000313" key="3">
    <source>
        <dbReference type="EMBL" id="CDU23079.1"/>
    </source>
</evidence>
<dbReference type="EMBL" id="LK056662">
    <property type="protein sequence ID" value="CDU23079.1"/>
    <property type="molecule type" value="Genomic_DNA"/>
</dbReference>
<feature type="compositionally biased region" description="Polar residues" evidence="1">
    <location>
        <begin position="55"/>
        <end position="80"/>
    </location>
</feature>
<reference evidence="4" key="3">
    <citation type="submission" date="2014-06" db="EMBL/GenBank/DDBJ databases">
        <authorList>
            <person name="Berkman J.Paul."/>
        </authorList>
    </citation>
    <scope>NUCLEOTIDE SEQUENCE [LARGE SCALE GENOMIC DNA]</scope>
</reference>
<dbReference type="Proteomes" id="UP000242770">
    <property type="component" value="Unassembled WGS sequence"/>
</dbReference>
<feature type="signal peptide" evidence="2">
    <location>
        <begin position="1"/>
        <end position="18"/>
    </location>
</feature>
<feature type="chain" id="PRO_5015039151" description="Effector family protein Eff1" evidence="2">
    <location>
        <begin position="19"/>
        <end position="309"/>
    </location>
</feature>
<feature type="region of interest" description="Disordered" evidence="1">
    <location>
        <begin position="54"/>
        <end position="80"/>
    </location>
</feature>
<gene>
    <name evidence="4" type="primary">SSCI45890.1</name>
    <name evidence="3" type="ORF">SPSC_01709</name>
</gene>